<dbReference type="STRING" id="44576.SAMN05421881_10022"/>
<keyword evidence="3" id="KW-1185">Reference proteome</keyword>
<dbReference type="Proteomes" id="UP000198640">
    <property type="component" value="Unassembled WGS sequence"/>
</dbReference>
<feature type="region of interest" description="Disordered" evidence="1">
    <location>
        <begin position="26"/>
        <end position="47"/>
    </location>
</feature>
<feature type="compositionally biased region" description="Polar residues" evidence="1">
    <location>
        <begin position="32"/>
        <end position="42"/>
    </location>
</feature>
<sequence length="180" mass="20086">MIARLVIENDFDPSYWAPMPCQPDPESMVSKLPSTRASSGHSLSLARKQGVVRRTRNSLTRIRSPRQDLSFAQLKIYCQEAGLTLNDKFATNLELLAEEGDYNYAAYLLADENGNSTQVAKYSGTVRVNLIESKEYSYCCLSRDINSAVCELHLANTCRWEAASSKVTIQRILSLSHSAT</sequence>
<dbReference type="AlphaFoldDB" id="A0A1H3BYK3"/>
<reference evidence="2 3" key="1">
    <citation type="submission" date="2016-10" db="EMBL/GenBank/DDBJ databases">
        <authorList>
            <person name="de Groot N.N."/>
        </authorList>
    </citation>
    <scope>NUCLEOTIDE SEQUENCE [LARGE SCALE GENOMIC DNA]</scope>
    <source>
        <strain evidence="2 3">Nm1</strain>
    </source>
</reference>
<accession>A0A1H3BYK3</accession>
<organism evidence="2 3">
    <name type="scientific">Nitrosomonas halophila</name>
    <dbReference type="NCBI Taxonomy" id="44576"/>
    <lineage>
        <taxon>Bacteria</taxon>
        <taxon>Pseudomonadati</taxon>
        <taxon>Pseudomonadota</taxon>
        <taxon>Betaproteobacteria</taxon>
        <taxon>Nitrosomonadales</taxon>
        <taxon>Nitrosomonadaceae</taxon>
        <taxon>Nitrosomonas</taxon>
    </lineage>
</organism>
<evidence type="ECO:0000313" key="3">
    <source>
        <dbReference type="Proteomes" id="UP000198640"/>
    </source>
</evidence>
<dbReference type="EMBL" id="FNOY01000002">
    <property type="protein sequence ID" value="SDX47007.1"/>
    <property type="molecule type" value="Genomic_DNA"/>
</dbReference>
<evidence type="ECO:0000256" key="1">
    <source>
        <dbReference type="SAM" id="MobiDB-lite"/>
    </source>
</evidence>
<proteinExistence type="predicted"/>
<gene>
    <name evidence="2" type="ORF">SAMN05421881_10022</name>
</gene>
<dbReference type="RefSeq" id="WP_218132745.1">
    <property type="nucleotide sequence ID" value="NZ_FNOY01000002.1"/>
</dbReference>
<evidence type="ECO:0000313" key="2">
    <source>
        <dbReference type="EMBL" id="SDX47007.1"/>
    </source>
</evidence>
<protein>
    <submittedName>
        <fullName evidence="2">Uncharacterized protein</fullName>
    </submittedName>
</protein>
<name>A0A1H3BYK3_9PROT</name>